<keyword evidence="2" id="KW-1185">Reference proteome</keyword>
<protein>
    <recommendedName>
        <fullName evidence="3">Tyr recombinase domain-containing protein</fullName>
    </recommendedName>
</protein>
<evidence type="ECO:0000313" key="2">
    <source>
        <dbReference type="Proteomes" id="UP001304298"/>
    </source>
</evidence>
<evidence type="ECO:0000313" key="1">
    <source>
        <dbReference type="EMBL" id="MEA5362906.1"/>
    </source>
</evidence>
<dbReference type="EMBL" id="JAYFSI010000006">
    <property type="protein sequence ID" value="MEA5362906.1"/>
    <property type="molecule type" value="Genomic_DNA"/>
</dbReference>
<accession>A0ABU5R9K3</accession>
<gene>
    <name evidence="1" type="ORF">VA596_25460</name>
</gene>
<proteinExistence type="predicted"/>
<dbReference type="RefSeq" id="WP_323330665.1">
    <property type="nucleotide sequence ID" value="NZ_JAYFSI010000006.1"/>
</dbReference>
<dbReference type="Proteomes" id="UP001304298">
    <property type="component" value="Unassembled WGS sequence"/>
</dbReference>
<comment type="caution">
    <text evidence="1">The sequence shown here is derived from an EMBL/GenBank/DDBJ whole genome shotgun (WGS) entry which is preliminary data.</text>
</comment>
<name>A0ABU5R9K3_9PSEU</name>
<reference evidence="1 2" key="1">
    <citation type="submission" date="2023-12" db="EMBL/GenBank/DDBJ databases">
        <title>Amycolatopsis sp. V23-08.</title>
        <authorList>
            <person name="Somphong A."/>
        </authorList>
    </citation>
    <scope>NUCLEOTIDE SEQUENCE [LARGE SCALE GENOMIC DNA]</scope>
    <source>
        <strain evidence="1 2">V23-08</strain>
    </source>
</reference>
<organism evidence="1 2">
    <name type="scientific">Amycolatopsis heterodermiae</name>
    <dbReference type="NCBI Taxonomy" id="3110235"/>
    <lineage>
        <taxon>Bacteria</taxon>
        <taxon>Bacillati</taxon>
        <taxon>Actinomycetota</taxon>
        <taxon>Actinomycetes</taxon>
        <taxon>Pseudonocardiales</taxon>
        <taxon>Pseudonocardiaceae</taxon>
        <taxon>Amycolatopsis</taxon>
    </lineage>
</organism>
<sequence>MLDRLTDPRARLIVELAAVHALGIEDLRALKLGHYDAADGTIAVERGGLPFTFTSDALVAHLMLMAEWLRTRHERWPLSLTPHLLITRLTAHEQVPMSRYGLGAPFRQLGITARQLRTDRILDEAHHTAEPVQLMRVFGLGVTTAVSYVRAAHLDRFTPDPTSA</sequence>
<evidence type="ECO:0008006" key="3">
    <source>
        <dbReference type="Google" id="ProtNLM"/>
    </source>
</evidence>